<evidence type="ECO:0000256" key="3">
    <source>
        <dbReference type="SAM" id="Phobius"/>
    </source>
</evidence>
<reference evidence="4" key="2">
    <citation type="journal article" date="2021" name="PeerJ">
        <title>Extensive microbial diversity within the chicken gut microbiome revealed by metagenomics and culture.</title>
        <authorList>
            <person name="Gilroy R."/>
            <person name="Ravi A."/>
            <person name="Getino M."/>
            <person name="Pursley I."/>
            <person name="Horton D.L."/>
            <person name="Alikhan N.F."/>
            <person name="Baker D."/>
            <person name="Gharbi K."/>
            <person name="Hall N."/>
            <person name="Watson M."/>
            <person name="Adriaenssens E.M."/>
            <person name="Foster-Nyarko E."/>
            <person name="Jarju S."/>
            <person name="Secka A."/>
            <person name="Antonio M."/>
            <person name="Oren A."/>
            <person name="Chaudhuri R.R."/>
            <person name="La Ragione R."/>
            <person name="Hildebrand F."/>
            <person name="Pallen M.J."/>
        </authorList>
    </citation>
    <scope>NUCLEOTIDE SEQUENCE</scope>
    <source>
        <strain evidence="4">ChiW3-316</strain>
    </source>
</reference>
<sequence>MKSFIFNPSEKWFKGEIILRYNLKTLLKLILFIIILPFAVLYYLGKALWQSACWLGKNLWQGICWLGRKLWPVICGLGLLLLAFWIWLKGLFRKKAKPAEDPQTATSDRRRNWMWLLILLLLLLGGILTWRSCTSKNNADEPSAAPAQVYDNSFDRVIVARAYLDGVQTTVSKDCPRALVGFKFINNQPVKDFNFTGMTYEQAIQVVAEDWKPLVVDNLSADVKLSEQQMAVVTLVAMRMGKNGFPRSTFLQKVNEGDFDAAGKWLLLQKKNGEIRKVGEEPTQYFYMLKLLWNNQLQIDDLLDLPMFSYRALPLDSLYHADGSCNFNEHIQQMLKKGNFTTPRTALEL</sequence>
<keyword evidence="3" id="KW-1133">Transmembrane helix</keyword>
<keyword evidence="3" id="KW-0472">Membrane</keyword>
<evidence type="ECO:0000313" key="4">
    <source>
        <dbReference type="EMBL" id="HIU52584.1"/>
    </source>
</evidence>
<dbReference type="GO" id="GO:0031640">
    <property type="term" value="P:killing of cells of another organism"/>
    <property type="evidence" value="ECO:0007669"/>
    <property type="project" value="UniProtKB-KW"/>
</dbReference>
<dbReference type="EMBL" id="DVNC01000008">
    <property type="protein sequence ID" value="HIU52584.1"/>
    <property type="molecule type" value="Genomic_DNA"/>
</dbReference>
<dbReference type="Proteomes" id="UP000824107">
    <property type="component" value="Unassembled WGS sequence"/>
</dbReference>
<organism evidence="4 5">
    <name type="scientific">Candidatus Scatocola faecipullorum</name>
    <dbReference type="NCBI Taxonomy" id="2840917"/>
    <lineage>
        <taxon>Bacteria</taxon>
        <taxon>Pseudomonadati</taxon>
        <taxon>Pseudomonadota</taxon>
        <taxon>Alphaproteobacteria</taxon>
        <taxon>Rhodospirillales</taxon>
        <taxon>Rhodospirillaceae</taxon>
        <taxon>Rhodospirillaceae incertae sedis</taxon>
        <taxon>Candidatus Scatocola</taxon>
    </lineage>
</organism>
<dbReference type="AlphaFoldDB" id="A0A9D1M2W9"/>
<proteinExistence type="predicted"/>
<dbReference type="InterPro" id="IPR023347">
    <property type="entry name" value="Lysozyme_dom_sf"/>
</dbReference>
<keyword evidence="2" id="KW-0081">Bacteriolytic enzyme</keyword>
<protein>
    <recommendedName>
        <fullName evidence="6">Lysozyme</fullName>
    </recommendedName>
</protein>
<keyword evidence="1" id="KW-0929">Antimicrobial</keyword>
<evidence type="ECO:0000256" key="1">
    <source>
        <dbReference type="ARBA" id="ARBA00022529"/>
    </source>
</evidence>
<evidence type="ECO:0000313" key="5">
    <source>
        <dbReference type="Proteomes" id="UP000824107"/>
    </source>
</evidence>
<dbReference type="Gene3D" id="1.10.530.40">
    <property type="match status" value="1"/>
</dbReference>
<gene>
    <name evidence="4" type="ORF">IAD20_00715</name>
</gene>
<keyword evidence="3" id="KW-0812">Transmembrane</keyword>
<dbReference type="GO" id="GO:0003796">
    <property type="term" value="F:lysozyme activity"/>
    <property type="evidence" value="ECO:0007669"/>
    <property type="project" value="InterPro"/>
</dbReference>
<feature type="transmembrane region" description="Helical" evidence="3">
    <location>
        <begin position="70"/>
        <end position="92"/>
    </location>
</feature>
<name>A0A9D1M2W9_9PROT</name>
<evidence type="ECO:0000256" key="2">
    <source>
        <dbReference type="ARBA" id="ARBA00022638"/>
    </source>
</evidence>
<accession>A0A9D1M2W9</accession>
<feature type="transmembrane region" description="Helical" evidence="3">
    <location>
        <begin position="21"/>
        <end position="44"/>
    </location>
</feature>
<dbReference type="GO" id="GO:0042742">
    <property type="term" value="P:defense response to bacterium"/>
    <property type="evidence" value="ECO:0007669"/>
    <property type="project" value="UniProtKB-KW"/>
</dbReference>
<feature type="transmembrane region" description="Helical" evidence="3">
    <location>
        <begin position="113"/>
        <end position="130"/>
    </location>
</feature>
<evidence type="ECO:0008006" key="6">
    <source>
        <dbReference type="Google" id="ProtNLM"/>
    </source>
</evidence>
<reference evidence="4" key="1">
    <citation type="submission" date="2020-10" db="EMBL/GenBank/DDBJ databases">
        <authorList>
            <person name="Gilroy R."/>
        </authorList>
    </citation>
    <scope>NUCLEOTIDE SEQUENCE</scope>
    <source>
        <strain evidence="4">ChiW3-316</strain>
    </source>
</reference>
<comment type="caution">
    <text evidence="4">The sequence shown here is derived from an EMBL/GenBank/DDBJ whole genome shotgun (WGS) entry which is preliminary data.</text>
</comment>